<dbReference type="Proteomes" id="UP001447516">
    <property type="component" value="Unassembled WGS sequence"/>
</dbReference>
<dbReference type="Gene3D" id="1.10.10.10">
    <property type="entry name" value="Winged helix-like DNA-binding domain superfamily/Winged helix DNA-binding domain"/>
    <property type="match status" value="1"/>
</dbReference>
<evidence type="ECO:0000313" key="4">
    <source>
        <dbReference type="Proteomes" id="UP001447516"/>
    </source>
</evidence>
<dbReference type="EMBL" id="JBDJAW010000039">
    <property type="protein sequence ID" value="MEN3539872.1"/>
    <property type="molecule type" value="Genomic_DNA"/>
</dbReference>
<name>A0ABV0AX70_9ACTN</name>
<dbReference type="InterPro" id="IPR047640">
    <property type="entry name" value="RpiR-like"/>
</dbReference>
<reference evidence="3 4" key="1">
    <citation type="submission" date="2024-05" db="EMBL/GenBank/DDBJ databases">
        <title>Microbispora sp.ZYX-F-249.</title>
        <authorList>
            <person name="Xie H."/>
        </authorList>
    </citation>
    <scope>NUCLEOTIDE SEQUENCE [LARGE SCALE GENOMIC DNA]</scope>
    <source>
        <strain evidence="3 4">ZYX-F-249</strain>
    </source>
</reference>
<proteinExistence type="predicted"/>
<dbReference type="PANTHER" id="PTHR30514:SF18">
    <property type="entry name" value="RPIR-FAMILY TRANSCRIPTIONAL REGULATOR"/>
    <property type="match status" value="1"/>
</dbReference>
<comment type="caution">
    <text evidence="3">The sequence shown here is derived from an EMBL/GenBank/DDBJ whole genome shotgun (WGS) entry which is preliminary data.</text>
</comment>
<keyword evidence="4" id="KW-1185">Reference proteome</keyword>
<evidence type="ECO:0000256" key="1">
    <source>
        <dbReference type="SAM" id="MobiDB-lite"/>
    </source>
</evidence>
<feature type="compositionally biased region" description="Basic and acidic residues" evidence="1">
    <location>
        <begin position="244"/>
        <end position="255"/>
    </location>
</feature>
<dbReference type="InterPro" id="IPR000281">
    <property type="entry name" value="HTH_RpiR"/>
</dbReference>
<organism evidence="3 4">
    <name type="scientific">Microbispora maris</name>
    <dbReference type="NCBI Taxonomy" id="3144104"/>
    <lineage>
        <taxon>Bacteria</taxon>
        <taxon>Bacillati</taxon>
        <taxon>Actinomycetota</taxon>
        <taxon>Actinomycetes</taxon>
        <taxon>Streptosporangiales</taxon>
        <taxon>Streptosporangiaceae</taxon>
        <taxon>Microbispora</taxon>
    </lineage>
</organism>
<dbReference type="PANTHER" id="PTHR30514">
    <property type="entry name" value="GLUCOKINASE"/>
    <property type="match status" value="1"/>
</dbReference>
<dbReference type="Pfam" id="PF01418">
    <property type="entry name" value="HTH_6"/>
    <property type="match status" value="1"/>
</dbReference>
<evidence type="ECO:0000313" key="3">
    <source>
        <dbReference type="EMBL" id="MEN3539872.1"/>
    </source>
</evidence>
<sequence>MKACRPTGPAWAGEAGEMSTGHNADHGPGGHRADRDERDVLGDRDVFGDPGGHDGEAASRLLRLFEGHRLTPVQRRIAHCLARHAAEAPFLSSIEVAELAGVSQPSVTRFAMALGYRGYPGLRRRFRELGVPPGRGVNGGGRDGEDTAPDAGTSAPAAGPRPPDGGGGVPDATGQTGSGQYGGGQYGGGQYGGGGQDTAGQTGSRQYGSRQYGSGVQEHAQTLPAAADSSHRPSSRPGARARPAPRDPAPEEAPGKHGLGLDWATGPGGEYRRAVLAEIENLRALARSLDDPGPVAEAARLLAASRPLPVLGLRAAAAQAAGFAYFAAKIHPDVRPLHEAGSLLTDRVEQAAAAGATALLCFALPRYPAELVDALRAGRAAGLNVVTVADRKVPSLAGLSHVLLTAAVGTSLVFDTACAPMMLGRVLLEAMCDELPGAQARLEAFEASAAARGVFLID</sequence>
<protein>
    <recommendedName>
        <fullName evidence="2">HTH rpiR-type domain-containing protein</fullName>
    </recommendedName>
</protein>
<dbReference type="InterPro" id="IPR036388">
    <property type="entry name" value="WH-like_DNA-bd_sf"/>
</dbReference>
<dbReference type="RefSeq" id="WP_346229745.1">
    <property type="nucleotide sequence ID" value="NZ_JBDJAW010000039.1"/>
</dbReference>
<dbReference type="Gene3D" id="3.40.50.10490">
    <property type="entry name" value="Glucose-6-phosphate isomerase like protein, domain 1"/>
    <property type="match status" value="1"/>
</dbReference>
<dbReference type="InterPro" id="IPR046348">
    <property type="entry name" value="SIS_dom_sf"/>
</dbReference>
<feature type="compositionally biased region" description="Polar residues" evidence="1">
    <location>
        <begin position="204"/>
        <end position="214"/>
    </location>
</feature>
<dbReference type="SUPFAM" id="SSF46689">
    <property type="entry name" value="Homeodomain-like"/>
    <property type="match status" value="1"/>
</dbReference>
<feature type="domain" description="HTH rpiR-type" evidence="2">
    <location>
        <begin position="57"/>
        <end position="133"/>
    </location>
</feature>
<dbReference type="InterPro" id="IPR009057">
    <property type="entry name" value="Homeodomain-like_sf"/>
</dbReference>
<feature type="region of interest" description="Disordered" evidence="1">
    <location>
        <begin position="1"/>
        <end position="53"/>
    </location>
</feature>
<dbReference type="PROSITE" id="PS51071">
    <property type="entry name" value="HTH_RPIR"/>
    <property type="match status" value="1"/>
</dbReference>
<gene>
    <name evidence="3" type="ORF">AAH991_32515</name>
</gene>
<feature type="compositionally biased region" description="Gly residues" evidence="1">
    <location>
        <begin position="176"/>
        <end position="197"/>
    </location>
</feature>
<feature type="region of interest" description="Disordered" evidence="1">
    <location>
        <begin position="130"/>
        <end position="263"/>
    </location>
</feature>
<accession>A0ABV0AX70</accession>
<feature type="compositionally biased region" description="Basic and acidic residues" evidence="1">
    <location>
        <begin position="31"/>
        <end position="53"/>
    </location>
</feature>
<evidence type="ECO:0000259" key="2">
    <source>
        <dbReference type="PROSITE" id="PS51071"/>
    </source>
</evidence>
<dbReference type="SUPFAM" id="SSF53697">
    <property type="entry name" value="SIS domain"/>
    <property type="match status" value="1"/>
</dbReference>